<protein>
    <submittedName>
        <fullName evidence="2">Mitochondrial NADPH-dependent FMN reductase domain-containing protein</fullName>
    </submittedName>
</protein>
<proteinExistence type="predicted"/>
<dbReference type="Gene3D" id="3.40.50.360">
    <property type="match status" value="1"/>
</dbReference>
<dbReference type="GO" id="GO:0005829">
    <property type="term" value="C:cytosol"/>
    <property type="evidence" value="ECO:0007669"/>
    <property type="project" value="TreeGrafter"/>
</dbReference>
<accession>A0A8K0AK00</accession>
<sequence length="190" mass="21003">MTSTFVLNVVIASTRPGRVGLPVGTWFSQYAQNHGKFSVKVTDLAELNLPFFDEPNHPMAQKYTKEHTKTWAKIVSESDAFVFVIPEYNFSAPATLVNALDYLYLEWNYKPAGFVSYGGMSGGIRAVQDLKTMLTTFKMVPLVEAVALPMVFPQVKDGVFTPADAAVGLAADKMLDELVKWTTALKTIRS</sequence>
<reference evidence="2" key="1">
    <citation type="submission" date="2019-09" db="EMBL/GenBank/DDBJ databases">
        <title>The Mitochondrial Proteome of the Jakobid, Andalucia godoyi, a Protist With the Most Gene-Rich and Bacteria-Like Mitochondrial Genome.</title>
        <authorList>
            <person name="Gray M.W."/>
            <person name="Burger G."/>
            <person name="Derelle R."/>
            <person name="Klimes V."/>
            <person name="Leger M."/>
            <person name="Sarrasin M."/>
            <person name="Vlcek C."/>
            <person name="Roger A.J."/>
            <person name="Elias M."/>
            <person name="Lang B.F."/>
        </authorList>
    </citation>
    <scope>NUCLEOTIDE SEQUENCE</scope>
    <source>
        <strain evidence="2">And28</strain>
    </source>
</reference>
<evidence type="ECO:0000259" key="1">
    <source>
        <dbReference type="Pfam" id="PF03358"/>
    </source>
</evidence>
<dbReference type="InterPro" id="IPR005025">
    <property type="entry name" value="FMN_Rdtase-like_dom"/>
</dbReference>
<keyword evidence="3" id="KW-1185">Reference proteome</keyword>
<comment type="caution">
    <text evidence="2">The sequence shown here is derived from an EMBL/GenBank/DDBJ whole genome shotgun (WGS) entry which is preliminary data.</text>
</comment>
<dbReference type="InterPro" id="IPR050712">
    <property type="entry name" value="NAD(P)H-dep_reductase"/>
</dbReference>
<gene>
    <name evidence="2" type="ORF">ANDGO_05666</name>
</gene>
<dbReference type="OrthoDB" id="68575at2759"/>
<evidence type="ECO:0000313" key="2">
    <source>
        <dbReference type="EMBL" id="KAF0852686.1"/>
    </source>
</evidence>
<dbReference type="AlphaFoldDB" id="A0A8K0AK00"/>
<feature type="domain" description="NADPH-dependent FMN reductase-like" evidence="1">
    <location>
        <begin position="9"/>
        <end position="149"/>
    </location>
</feature>
<dbReference type="Proteomes" id="UP000799049">
    <property type="component" value="Unassembled WGS sequence"/>
</dbReference>
<dbReference type="SUPFAM" id="SSF52218">
    <property type="entry name" value="Flavoproteins"/>
    <property type="match status" value="1"/>
</dbReference>
<dbReference type="GO" id="GO:0016491">
    <property type="term" value="F:oxidoreductase activity"/>
    <property type="evidence" value="ECO:0007669"/>
    <property type="project" value="InterPro"/>
</dbReference>
<dbReference type="Pfam" id="PF03358">
    <property type="entry name" value="FMN_red"/>
    <property type="match status" value="1"/>
</dbReference>
<dbReference type="InterPro" id="IPR029039">
    <property type="entry name" value="Flavoprotein-like_sf"/>
</dbReference>
<dbReference type="EMBL" id="VRVR01000021">
    <property type="protein sequence ID" value="KAF0852686.1"/>
    <property type="molecule type" value="Genomic_DNA"/>
</dbReference>
<dbReference type="GO" id="GO:0010181">
    <property type="term" value="F:FMN binding"/>
    <property type="evidence" value="ECO:0007669"/>
    <property type="project" value="TreeGrafter"/>
</dbReference>
<dbReference type="PANTHER" id="PTHR30543">
    <property type="entry name" value="CHROMATE REDUCTASE"/>
    <property type="match status" value="1"/>
</dbReference>
<organism evidence="2 3">
    <name type="scientific">Andalucia godoyi</name>
    <name type="common">Flagellate</name>
    <dbReference type="NCBI Taxonomy" id="505711"/>
    <lineage>
        <taxon>Eukaryota</taxon>
        <taxon>Discoba</taxon>
        <taxon>Jakobida</taxon>
        <taxon>Andalucina</taxon>
        <taxon>Andaluciidae</taxon>
        <taxon>Andalucia</taxon>
    </lineage>
</organism>
<name>A0A8K0AK00_ANDGO</name>
<dbReference type="PANTHER" id="PTHR30543:SF21">
    <property type="entry name" value="NAD(P)H-DEPENDENT FMN REDUCTASE LOT6"/>
    <property type="match status" value="1"/>
</dbReference>
<evidence type="ECO:0000313" key="3">
    <source>
        <dbReference type="Proteomes" id="UP000799049"/>
    </source>
</evidence>